<organism evidence="1 2">
    <name type="scientific">Peptoniphilus ovalis</name>
    <dbReference type="NCBI Taxonomy" id="2841503"/>
    <lineage>
        <taxon>Bacteria</taxon>
        <taxon>Bacillati</taxon>
        <taxon>Bacillota</taxon>
        <taxon>Tissierellia</taxon>
        <taxon>Tissierellales</taxon>
        <taxon>Peptoniphilaceae</taxon>
        <taxon>Peptoniphilus</taxon>
    </lineage>
</organism>
<accession>A0ABS6FKA3</accession>
<evidence type="ECO:0000313" key="2">
    <source>
        <dbReference type="Proteomes" id="UP000783742"/>
    </source>
</evidence>
<keyword evidence="2" id="KW-1185">Reference proteome</keyword>
<dbReference type="Proteomes" id="UP000783742">
    <property type="component" value="Unassembled WGS sequence"/>
</dbReference>
<sequence length="65" mass="8006">MKYEIYINGKYQTKVNDDIYLAKYLDNYFRKKRDNENLKKLAEYGSNYFKENNNNNIKIIENQKK</sequence>
<dbReference type="RefSeq" id="WP_216549464.1">
    <property type="nucleotide sequence ID" value="NZ_JAHLQO010000004.1"/>
</dbReference>
<protein>
    <submittedName>
        <fullName evidence="1">Uncharacterized protein</fullName>
    </submittedName>
</protein>
<proteinExistence type="predicted"/>
<reference evidence="1 2" key="1">
    <citation type="submission" date="2021-06" db="EMBL/GenBank/DDBJ databases">
        <authorList>
            <person name="Sun Q."/>
            <person name="Li D."/>
        </authorList>
    </citation>
    <scope>NUCLEOTIDE SEQUENCE [LARGE SCALE GENOMIC DNA]</scope>
    <source>
        <strain evidence="1 2">MSJ-1</strain>
    </source>
</reference>
<gene>
    <name evidence="1" type="ORF">KQI68_07225</name>
</gene>
<dbReference type="EMBL" id="JAHLQO010000004">
    <property type="protein sequence ID" value="MBU5669630.1"/>
    <property type="molecule type" value="Genomic_DNA"/>
</dbReference>
<name>A0ABS6FKA3_9FIRM</name>
<evidence type="ECO:0000313" key="1">
    <source>
        <dbReference type="EMBL" id="MBU5669630.1"/>
    </source>
</evidence>
<comment type="caution">
    <text evidence="1">The sequence shown here is derived from an EMBL/GenBank/DDBJ whole genome shotgun (WGS) entry which is preliminary data.</text>
</comment>